<dbReference type="AlphaFoldDB" id="A0A1Q6DWI0"/>
<sequence length="222" mass="25829">MFGIDGTRKGWIVANYRDQVLNIKFIDQVSELDIKRALIDMPIGLPEQEIRESDKKARKILSPYRHYSIFNTPIRKAVYAEDYEQACRIQEEKTGKRISKQTWNIVPKIREVDQFLSQNKLIKLHESHPEIIFKQLGGNKVIKPSKHTKKGLKKRIQTITKNTILKEKEIQKAIRKTQGKKDDIIDAIVLSIAGKYELTSIGKGKDQKKQQKRHKNTKKTNK</sequence>
<gene>
    <name evidence="2" type="ORF">BTN85_1204</name>
</gene>
<evidence type="ECO:0000313" key="2">
    <source>
        <dbReference type="EMBL" id="OKY78706.1"/>
    </source>
</evidence>
<dbReference type="Proteomes" id="UP000185744">
    <property type="component" value="Unassembled WGS sequence"/>
</dbReference>
<proteinExistence type="predicted"/>
<name>A0A1Q6DWI0_METT1</name>
<dbReference type="InterPro" id="IPR007362">
    <property type="entry name" value="DUF429"/>
</dbReference>
<reference evidence="2" key="1">
    <citation type="submission" date="2016-12" db="EMBL/GenBank/DDBJ databases">
        <title>Discovery of methanogenic haloarchaea.</title>
        <authorList>
            <person name="Sorokin D.Y."/>
            <person name="Makarova K.S."/>
            <person name="Abbas B."/>
            <person name="Ferrer M."/>
            <person name="Golyshin P.N."/>
        </authorList>
    </citation>
    <scope>NUCLEOTIDE SEQUENCE [LARGE SCALE GENOMIC DNA]</scope>
    <source>
        <strain evidence="2">HMET1</strain>
    </source>
</reference>
<evidence type="ECO:0000256" key="1">
    <source>
        <dbReference type="SAM" id="MobiDB-lite"/>
    </source>
</evidence>
<feature type="compositionally biased region" description="Basic residues" evidence="1">
    <location>
        <begin position="210"/>
        <end position="222"/>
    </location>
</feature>
<keyword evidence="3" id="KW-1185">Reference proteome</keyword>
<protein>
    <submittedName>
        <fullName evidence="2">Nuclease, RNAse H fold</fullName>
    </submittedName>
</protein>
<organism evidence="2 3">
    <name type="scientific">Methanohalarchaeum thermophilum</name>
    <dbReference type="NCBI Taxonomy" id="1903181"/>
    <lineage>
        <taxon>Archaea</taxon>
        <taxon>Methanobacteriati</taxon>
        <taxon>Methanobacteriota</taxon>
        <taxon>Methanonatronarchaeia</taxon>
        <taxon>Methanonatronarchaeales</taxon>
        <taxon>Methanonatronarchaeaceae</taxon>
        <taxon>Candidatus Methanohalarchaeum</taxon>
    </lineage>
</organism>
<dbReference type="Pfam" id="PF04250">
    <property type="entry name" value="DUF429"/>
    <property type="match status" value="1"/>
</dbReference>
<accession>A0A1Q6DWI0</accession>
<comment type="caution">
    <text evidence="2">The sequence shown here is derived from an EMBL/GenBank/DDBJ whole genome shotgun (WGS) entry which is preliminary data.</text>
</comment>
<dbReference type="InParanoid" id="A0A1Q6DWI0"/>
<dbReference type="STRING" id="1903181.BTN85_1204"/>
<evidence type="ECO:0000313" key="3">
    <source>
        <dbReference type="Proteomes" id="UP000185744"/>
    </source>
</evidence>
<feature type="region of interest" description="Disordered" evidence="1">
    <location>
        <begin position="202"/>
        <end position="222"/>
    </location>
</feature>
<dbReference type="EMBL" id="MSDW01000001">
    <property type="protein sequence ID" value="OKY78706.1"/>
    <property type="molecule type" value="Genomic_DNA"/>
</dbReference>